<name>A0A369Z7G6_HAEPH</name>
<accession>A0A369Z7G6</accession>
<dbReference type="Proteomes" id="UP000253999">
    <property type="component" value="Unassembled WGS sequence"/>
</dbReference>
<dbReference type="RefSeq" id="WP_111313737.1">
    <property type="nucleotide sequence ID" value="NZ_QEQD01000018.1"/>
</dbReference>
<evidence type="ECO:0000313" key="2">
    <source>
        <dbReference type="Proteomes" id="UP000253999"/>
    </source>
</evidence>
<evidence type="ECO:0000313" key="1">
    <source>
        <dbReference type="EMBL" id="RDE99550.1"/>
    </source>
</evidence>
<organism evidence="1 2">
    <name type="scientific">Haemophilus parahaemolyticus</name>
    <dbReference type="NCBI Taxonomy" id="735"/>
    <lineage>
        <taxon>Bacteria</taxon>
        <taxon>Pseudomonadati</taxon>
        <taxon>Pseudomonadota</taxon>
        <taxon>Gammaproteobacteria</taxon>
        <taxon>Pasteurellales</taxon>
        <taxon>Pasteurellaceae</taxon>
        <taxon>Haemophilus</taxon>
    </lineage>
</organism>
<comment type="caution">
    <text evidence="1">The sequence shown here is derived from an EMBL/GenBank/DDBJ whole genome shotgun (WGS) entry which is preliminary data.</text>
</comment>
<sequence>MKQQEHNPPEFYTGLATLWQAYCLLGAVITADAQADELSNVLTALHGIKSLMFSGLEELDKVA</sequence>
<dbReference type="AlphaFoldDB" id="A0A369Z7G6"/>
<reference evidence="1 2" key="1">
    <citation type="submission" date="2018-05" db="EMBL/GenBank/DDBJ databases">
        <title>Draft Genome Sequences for a Diverse set of 7 Haemophilus Species.</title>
        <authorList>
            <person name="Nichols M."/>
            <person name="Topaz N."/>
            <person name="Wang X."/>
            <person name="Wang X."/>
            <person name="Boxrud D."/>
        </authorList>
    </citation>
    <scope>NUCLEOTIDE SEQUENCE [LARGE SCALE GENOMIC DNA]</scope>
    <source>
        <strain evidence="1 2">C2010039593</strain>
    </source>
</reference>
<gene>
    <name evidence="1" type="ORF">DPV98_10770</name>
</gene>
<protein>
    <submittedName>
        <fullName evidence="1">Uncharacterized protein</fullName>
    </submittedName>
</protein>
<proteinExistence type="predicted"/>
<dbReference type="EMBL" id="QEQD01000018">
    <property type="protein sequence ID" value="RDE99550.1"/>
    <property type="molecule type" value="Genomic_DNA"/>
</dbReference>